<accession>A0A1J5PE09</accession>
<name>A0A1J5PE09_9ZZZZ</name>
<reference evidence="2" key="1">
    <citation type="submission" date="2016-10" db="EMBL/GenBank/DDBJ databases">
        <title>Sequence of Gallionella enrichment culture.</title>
        <authorList>
            <person name="Poehlein A."/>
            <person name="Muehling M."/>
            <person name="Daniel R."/>
        </authorList>
    </citation>
    <scope>NUCLEOTIDE SEQUENCE</scope>
</reference>
<protein>
    <submittedName>
        <fullName evidence="2">Uncharacterized protein</fullName>
    </submittedName>
</protein>
<sequence length="177" mass="19055">MHQQAFAARAFVDELADRLEERQALDIANGAADFAKHEIDLIFTDVKEVFDFIGDVRDDLNGFAEVVATALFFQHVRIDATRGHRVGLAGMDASKALVVAEVEVGFGAVVGDEHLAMLKGRHRAGIDVEIGVEFAQADREAARLQQRTKGGGGETLAQRGNHPAGDKNITCHADGPP</sequence>
<feature type="region of interest" description="Disordered" evidence="1">
    <location>
        <begin position="145"/>
        <end position="177"/>
    </location>
</feature>
<proteinExistence type="predicted"/>
<dbReference type="AntiFam" id="ANF00280">
    <property type="entry name" value="Spurious ORF (shadow ORF of PyrG)"/>
</dbReference>
<comment type="caution">
    <text evidence="2">The sequence shown here is derived from an EMBL/GenBank/DDBJ whole genome shotgun (WGS) entry which is preliminary data.</text>
</comment>
<evidence type="ECO:0000256" key="1">
    <source>
        <dbReference type="SAM" id="MobiDB-lite"/>
    </source>
</evidence>
<dbReference type="AlphaFoldDB" id="A0A1J5PE09"/>
<evidence type="ECO:0000313" key="2">
    <source>
        <dbReference type="EMBL" id="OIQ69590.1"/>
    </source>
</evidence>
<dbReference type="EMBL" id="MLJW01004642">
    <property type="protein sequence ID" value="OIQ69590.1"/>
    <property type="molecule type" value="Genomic_DNA"/>
</dbReference>
<organism evidence="2">
    <name type="scientific">mine drainage metagenome</name>
    <dbReference type="NCBI Taxonomy" id="410659"/>
    <lineage>
        <taxon>unclassified sequences</taxon>
        <taxon>metagenomes</taxon>
        <taxon>ecological metagenomes</taxon>
    </lineage>
</organism>
<gene>
    <name evidence="2" type="ORF">GALL_488070</name>
</gene>